<evidence type="ECO:0000313" key="4">
    <source>
        <dbReference type="Proteomes" id="UP000007431"/>
    </source>
</evidence>
<dbReference type="RefSeq" id="XP_003033712.1">
    <property type="nucleotide sequence ID" value="XM_003033666.1"/>
</dbReference>
<dbReference type="KEGG" id="scm:SCHCO_02614306"/>
<dbReference type="Pfam" id="PF20152">
    <property type="entry name" value="DUF6534"/>
    <property type="match status" value="1"/>
</dbReference>
<keyword evidence="1" id="KW-0812">Transmembrane</keyword>
<feature type="transmembrane region" description="Helical" evidence="1">
    <location>
        <begin position="205"/>
        <end position="224"/>
    </location>
</feature>
<organism evidence="4">
    <name type="scientific">Schizophyllum commune (strain H4-8 / FGSC 9210)</name>
    <name type="common">Split gill fungus</name>
    <dbReference type="NCBI Taxonomy" id="578458"/>
    <lineage>
        <taxon>Eukaryota</taxon>
        <taxon>Fungi</taxon>
        <taxon>Dikarya</taxon>
        <taxon>Basidiomycota</taxon>
        <taxon>Agaricomycotina</taxon>
        <taxon>Agaricomycetes</taxon>
        <taxon>Agaricomycetidae</taxon>
        <taxon>Agaricales</taxon>
        <taxon>Schizophyllaceae</taxon>
        <taxon>Schizophyllum</taxon>
    </lineage>
</organism>
<reference evidence="3 4" key="1">
    <citation type="journal article" date="2010" name="Nat. Biotechnol.">
        <title>Genome sequence of the model mushroom Schizophyllum commune.</title>
        <authorList>
            <person name="Ohm R.A."/>
            <person name="de Jong J.F."/>
            <person name="Lugones L.G."/>
            <person name="Aerts A."/>
            <person name="Kothe E."/>
            <person name="Stajich J.E."/>
            <person name="de Vries R.P."/>
            <person name="Record E."/>
            <person name="Levasseur A."/>
            <person name="Baker S.E."/>
            <person name="Bartholomew K.A."/>
            <person name="Coutinho P.M."/>
            <person name="Erdmann S."/>
            <person name="Fowler T.J."/>
            <person name="Gathman A.C."/>
            <person name="Lombard V."/>
            <person name="Henrissat B."/>
            <person name="Knabe N."/>
            <person name="Kuees U."/>
            <person name="Lilly W.W."/>
            <person name="Lindquist E."/>
            <person name="Lucas S."/>
            <person name="Magnuson J.K."/>
            <person name="Piumi F."/>
            <person name="Raudaskoski M."/>
            <person name="Salamov A."/>
            <person name="Schmutz J."/>
            <person name="Schwarze F.W.M.R."/>
            <person name="vanKuyk P.A."/>
            <person name="Horton J.S."/>
            <person name="Grigoriev I.V."/>
            <person name="Woesten H.A.B."/>
        </authorList>
    </citation>
    <scope>NUCLEOTIDE SEQUENCE [LARGE SCALE GENOMIC DNA]</scope>
    <source>
        <strain evidence="4">H4-8 / FGSC 9210</strain>
    </source>
</reference>
<keyword evidence="4" id="KW-1185">Reference proteome</keyword>
<feature type="transmembrane region" description="Helical" evidence="1">
    <location>
        <begin position="230"/>
        <end position="248"/>
    </location>
</feature>
<dbReference type="InParanoid" id="D8PZ58"/>
<dbReference type="Proteomes" id="UP000007431">
    <property type="component" value="Unassembled WGS sequence"/>
</dbReference>
<evidence type="ECO:0000313" key="3">
    <source>
        <dbReference type="EMBL" id="EFI98809.1"/>
    </source>
</evidence>
<dbReference type="GeneID" id="9586274"/>
<gene>
    <name evidence="3" type="ORF">SCHCODRAFT_106620</name>
</gene>
<dbReference type="AlphaFoldDB" id="D8PZ58"/>
<dbReference type="PANTHER" id="PTHR40465">
    <property type="entry name" value="CHROMOSOME 1, WHOLE GENOME SHOTGUN SEQUENCE"/>
    <property type="match status" value="1"/>
</dbReference>
<dbReference type="OrthoDB" id="2535105at2759"/>
<keyword evidence="1" id="KW-1133">Transmembrane helix</keyword>
<feature type="transmembrane region" description="Helical" evidence="1">
    <location>
        <begin position="122"/>
        <end position="144"/>
    </location>
</feature>
<sequence>MSDEGNAPSPDATLGVFLIGIALASVYYGITFLQACFYFRSFPEDRRRMKALVAMVWFTVTLSHVFICHAAYYYLVKHQGNTYALMHTTWSLALPAGVNSMTGMMVQFFLARRVFILSGRNWVLTVLIWALALAQGCMGWSIAISSLLHPDGTEIKKYAELVPPTFAITAATDVVVTASLVYYLQIRKTGVQGTNGLVNRLICMTIKSGLISSSLALSACIIQLRCPESFVPIALCFILGKAYANTFLTSLNNRDTIRSESMASTDEDATGIYFAKSVFSTAANPLDGLEATDKGVDGWDDRRITFAAP</sequence>
<name>D8PZ58_SCHCM</name>
<accession>D8PZ58</accession>
<feature type="transmembrane region" description="Helical" evidence="1">
    <location>
        <begin position="12"/>
        <end position="39"/>
    </location>
</feature>
<feature type="transmembrane region" description="Helical" evidence="1">
    <location>
        <begin position="92"/>
        <end position="110"/>
    </location>
</feature>
<dbReference type="OMA" id="HRWELSN"/>
<protein>
    <recommendedName>
        <fullName evidence="2">DUF6534 domain-containing protein</fullName>
    </recommendedName>
</protein>
<feature type="non-terminal residue" evidence="3">
    <location>
        <position position="309"/>
    </location>
</feature>
<dbReference type="PANTHER" id="PTHR40465:SF1">
    <property type="entry name" value="DUF6534 DOMAIN-CONTAINING PROTEIN"/>
    <property type="match status" value="1"/>
</dbReference>
<feature type="domain" description="DUF6534" evidence="2">
    <location>
        <begin position="169"/>
        <end position="255"/>
    </location>
</feature>
<dbReference type="VEuPathDB" id="FungiDB:SCHCODRAFT_02614306"/>
<dbReference type="HOGENOM" id="CLU_046025_5_0_1"/>
<evidence type="ECO:0000259" key="2">
    <source>
        <dbReference type="Pfam" id="PF20152"/>
    </source>
</evidence>
<dbReference type="EMBL" id="GL377304">
    <property type="protein sequence ID" value="EFI98809.1"/>
    <property type="molecule type" value="Genomic_DNA"/>
</dbReference>
<feature type="transmembrane region" description="Helical" evidence="1">
    <location>
        <begin position="164"/>
        <end position="184"/>
    </location>
</feature>
<proteinExistence type="predicted"/>
<dbReference type="InterPro" id="IPR045339">
    <property type="entry name" value="DUF6534"/>
</dbReference>
<keyword evidence="1" id="KW-0472">Membrane</keyword>
<dbReference type="eggNOG" id="ENOG502SHPB">
    <property type="taxonomic scope" value="Eukaryota"/>
</dbReference>
<feature type="transmembrane region" description="Helical" evidence="1">
    <location>
        <begin position="51"/>
        <end position="72"/>
    </location>
</feature>
<evidence type="ECO:0000256" key="1">
    <source>
        <dbReference type="SAM" id="Phobius"/>
    </source>
</evidence>